<dbReference type="GO" id="GO:0005576">
    <property type="term" value="C:extracellular region"/>
    <property type="evidence" value="ECO:0007669"/>
    <property type="project" value="UniProtKB-SubCell"/>
</dbReference>
<evidence type="ECO:0000256" key="10">
    <source>
        <dbReference type="ARBA" id="ARBA00023295"/>
    </source>
</evidence>
<comment type="subcellular location">
    <subcellularLocation>
        <location evidence="2">Secreted</location>
    </subcellularLocation>
</comment>
<evidence type="ECO:0000256" key="6">
    <source>
        <dbReference type="ARBA" id="ARBA00022529"/>
    </source>
</evidence>
<dbReference type="GO" id="GO:0003796">
    <property type="term" value="F:lysozyme activity"/>
    <property type="evidence" value="ECO:0007669"/>
    <property type="project" value="UniProtKB-EC"/>
</dbReference>
<keyword evidence="5" id="KW-0964">Secreted</keyword>
<reference evidence="14" key="1">
    <citation type="submission" date="2025-08" db="UniProtKB">
        <authorList>
            <consortium name="Ensembl"/>
        </authorList>
    </citation>
    <scope>IDENTIFICATION</scope>
</reference>
<proteinExistence type="inferred from homology"/>
<dbReference type="PANTHER" id="PTHR11407:SF69">
    <property type="entry name" value="LYSOZYME C, MILK ISOZYME"/>
    <property type="match status" value="1"/>
</dbReference>
<evidence type="ECO:0000256" key="8">
    <source>
        <dbReference type="ARBA" id="ARBA00022801"/>
    </source>
</evidence>
<keyword evidence="10" id="KW-0326">Glycosidase</keyword>
<evidence type="ECO:0000256" key="11">
    <source>
        <dbReference type="ARBA" id="ARBA00054602"/>
    </source>
</evidence>
<keyword evidence="15" id="KW-1185">Reference proteome</keyword>
<evidence type="ECO:0000256" key="7">
    <source>
        <dbReference type="ARBA" id="ARBA00022638"/>
    </source>
</evidence>
<evidence type="ECO:0000256" key="2">
    <source>
        <dbReference type="ARBA" id="ARBA00004613"/>
    </source>
</evidence>
<dbReference type="Gene3D" id="1.10.530.10">
    <property type="match status" value="1"/>
</dbReference>
<dbReference type="PROSITE" id="PS51348">
    <property type="entry name" value="GLYCOSYL_HYDROL_F22_2"/>
    <property type="match status" value="1"/>
</dbReference>
<evidence type="ECO:0000313" key="14">
    <source>
        <dbReference type="Ensembl" id="ENSPCEP00000005060.1"/>
    </source>
</evidence>
<dbReference type="FunFam" id="1.10.530.10:FF:000001">
    <property type="entry name" value="Lysozyme C"/>
    <property type="match status" value="1"/>
</dbReference>
<feature type="domain" description="Glycosyl hydrolases family 22 (GH22)" evidence="13">
    <location>
        <begin position="77"/>
        <end position="95"/>
    </location>
</feature>
<comment type="catalytic activity">
    <reaction evidence="1">
        <text>Hydrolysis of (1-&gt;4)-beta-linkages between N-acetylmuramic acid and N-acetyl-D-glucosamine residues in a peptidoglycan and between N-acetyl-D-glucosamine residues in chitodextrins.</text>
        <dbReference type="EC" id="3.2.1.17"/>
    </reaction>
</comment>
<keyword evidence="6" id="KW-0929">Antimicrobial</keyword>
<dbReference type="GO" id="GO:0042742">
    <property type="term" value="P:defense response to bacterium"/>
    <property type="evidence" value="ECO:0007669"/>
    <property type="project" value="UniProtKB-KW"/>
</dbReference>
<name>A0A8C8RGU1_9SAUR</name>
<dbReference type="SUPFAM" id="SSF53955">
    <property type="entry name" value="Lysozyme-like"/>
    <property type="match status" value="1"/>
</dbReference>
<dbReference type="InterPro" id="IPR019799">
    <property type="entry name" value="Glyco_hydro_22_CS"/>
</dbReference>
<dbReference type="PROSITE" id="PS00128">
    <property type="entry name" value="GLYCOSYL_HYDROL_F22_1"/>
    <property type="match status" value="1"/>
</dbReference>
<dbReference type="Ensembl" id="ENSPCET00000005241.1">
    <property type="protein sequence ID" value="ENSPCEP00000005060.1"/>
    <property type="gene ID" value="ENSPCEG00000004056.1"/>
</dbReference>
<dbReference type="PANTHER" id="PTHR11407">
    <property type="entry name" value="LYSOZYME C"/>
    <property type="match status" value="1"/>
</dbReference>
<evidence type="ECO:0000256" key="4">
    <source>
        <dbReference type="ARBA" id="ARBA00012732"/>
    </source>
</evidence>
<dbReference type="InterPro" id="IPR000974">
    <property type="entry name" value="Glyco_hydro_22_lys"/>
</dbReference>
<evidence type="ECO:0000313" key="15">
    <source>
        <dbReference type="Proteomes" id="UP000694393"/>
    </source>
</evidence>
<dbReference type="PRINTS" id="PR00135">
    <property type="entry name" value="LYZLACT"/>
</dbReference>
<dbReference type="PRINTS" id="PR00137">
    <property type="entry name" value="LYSOZYME"/>
</dbReference>
<dbReference type="SMART" id="SM00263">
    <property type="entry name" value="LYZ1"/>
    <property type="match status" value="1"/>
</dbReference>
<keyword evidence="7" id="KW-0081">Bacteriolytic enzyme</keyword>
<organism evidence="14 15">
    <name type="scientific">Pelusios castaneus</name>
    <name type="common">West African mud turtle</name>
    <dbReference type="NCBI Taxonomy" id="367368"/>
    <lineage>
        <taxon>Eukaryota</taxon>
        <taxon>Metazoa</taxon>
        <taxon>Chordata</taxon>
        <taxon>Craniata</taxon>
        <taxon>Vertebrata</taxon>
        <taxon>Euteleostomi</taxon>
        <taxon>Archelosauria</taxon>
        <taxon>Testudinata</taxon>
        <taxon>Testudines</taxon>
        <taxon>Pleurodira</taxon>
        <taxon>Pelomedusidae</taxon>
        <taxon>Pelusios</taxon>
    </lineage>
</organism>
<dbReference type="Pfam" id="PF00062">
    <property type="entry name" value="Lys"/>
    <property type="match status" value="1"/>
</dbReference>
<evidence type="ECO:0000256" key="12">
    <source>
        <dbReference type="RuleBase" id="RU004440"/>
    </source>
</evidence>
<evidence type="ECO:0000256" key="1">
    <source>
        <dbReference type="ARBA" id="ARBA00000632"/>
    </source>
</evidence>
<accession>A0A8C8RGU1</accession>
<evidence type="ECO:0000259" key="13">
    <source>
        <dbReference type="PROSITE" id="PS00128"/>
    </source>
</evidence>
<sequence length="123" mass="13354">SNFGPCVLSIISPMSSHFKSERSLSLTPGVCMAAHESNYNTAATHYNSYDGSTDFGIFQINSRYWCQYGNEYSSNICQISCTALLSNDISVDVECVKIIARDSNGMSACCTSTWLCTAQCGEA</sequence>
<reference evidence="14" key="2">
    <citation type="submission" date="2025-09" db="UniProtKB">
        <authorList>
            <consortium name="Ensembl"/>
        </authorList>
    </citation>
    <scope>IDENTIFICATION</scope>
</reference>
<dbReference type="GO" id="GO:0031640">
    <property type="term" value="P:killing of cells of another organism"/>
    <property type="evidence" value="ECO:0007669"/>
    <property type="project" value="UniProtKB-KW"/>
</dbReference>
<keyword evidence="9" id="KW-1015">Disulfide bond</keyword>
<protein>
    <recommendedName>
        <fullName evidence="4">lysozyme</fullName>
        <ecNumber evidence="4">3.2.1.17</ecNumber>
    </recommendedName>
</protein>
<keyword evidence="8" id="KW-0378">Hydrolase</keyword>
<dbReference type="InterPro" id="IPR023346">
    <property type="entry name" value="Lysozyme-like_dom_sf"/>
</dbReference>
<comment type="function">
    <text evidence="11">Lysozymes have primarily a bacteriolytic function; those in tissues and body fluids are associated with the monocyte-macrophage system and enhance the activity of immunoagents. Has strong bacteriolytic activity against M.luteus and V.cholerae, weak bacteriolytic activity against P.aeruginosa and no activity against A.hydrophila.</text>
</comment>
<evidence type="ECO:0000256" key="3">
    <source>
        <dbReference type="ARBA" id="ARBA00010859"/>
    </source>
</evidence>
<evidence type="ECO:0000256" key="5">
    <source>
        <dbReference type="ARBA" id="ARBA00022525"/>
    </source>
</evidence>
<dbReference type="InterPro" id="IPR001916">
    <property type="entry name" value="Glyco_hydro_22"/>
</dbReference>
<dbReference type="AlphaFoldDB" id="A0A8C8RGU1"/>
<dbReference type="Proteomes" id="UP000694393">
    <property type="component" value="Unplaced"/>
</dbReference>
<evidence type="ECO:0000256" key="9">
    <source>
        <dbReference type="ARBA" id="ARBA00023157"/>
    </source>
</evidence>
<comment type="similarity">
    <text evidence="3 12">Belongs to the glycosyl hydrolase 22 family.</text>
</comment>
<dbReference type="EC" id="3.2.1.17" evidence="4"/>